<dbReference type="Pfam" id="PF01753">
    <property type="entry name" value="zf-MYND"/>
    <property type="match status" value="2"/>
</dbReference>
<feature type="domain" description="MYND-type" evidence="5">
    <location>
        <begin position="28"/>
        <end position="73"/>
    </location>
</feature>
<dbReference type="OrthoDB" id="432970at2759"/>
<gene>
    <name evidence="6" type="ORF">M408DRAFT_312182</name>
</gene>
<evidence type="ECO:0000313" key="7">
    <source>
        <dbReference type="Proteomes" id="UP000054097"/>
    </source>
</evidence>
<name>A0A0C3B5S6_SERVB</name>
<evidence type="ECO:0000256" key="4">
    <source>
        <dbReference type="PROSITE-ProRule" id="PRU00134"/>
    </source>
</evidence>
<evidence type="ECO:0000313" key="6">
    <source>
        <dbReference type="EMBL" id="KIM26836.1"/>
    </source>
</evidence>
<dbReference type="GO" id="GO:0008270">
    <property type="term" value="F:zinc ion binding"/>
    <property type="evidence" value="ECO:0007669"/>
    <property type="project" value="UniProtKB-KW"/>
</dbReference>
<evidence type="ECO:0000256" key="2">
    <source>
        <dbReference type="ARBA" id="ARBA00022771"/>
    </source>
</evidence>
<dbReference type="PROSITE" id="PS50865">
    <property type="entry name" value="ZF_MYND_2"/>
    <property type="match status" value="2"/>
</dbReference>
<dbReference type="SUPFAM" id="SSF144232">
    <property type="entry name" value="HIT/MYND zinc finger-like"/>
    <property type="match status" value="2"/>
</dbReference>
<sequence length="592" mass="68093">MPDLFAPLPASAMSKLSEVEGYKAWRICTSCYVSHIQMPLRACSGCIRPENDPIYYCSRKCQKDHWRIHKMVCDRQTDPSRRINGNYVIDEVKRTLSRWSDVHSTILLWSLENIYHYNAHLDPHKTTVHFYLKPKTMRLWSILVQSRDVLIHKPEVRRQPGYYFYSVSIPSYGKGTRFNHGATVLHSNVYNTLDTPASRARITGHPQWLFLAVSLTETYQPSTMIANKKLSILTLAIEGQCTGGWVSFGPEFKAPSFVLGALVEIEEEALNKWYTKLTSVDLWAPLLGSRHGESKTIFSSVLDQIDDSIRTHIAALDTAQVVTRMYMHYIYSDHNGPMLAVLSYTAVEMIKMYEKQANKPTQLVPTTRILWGRIEAKIRDLFSTLPVWARLKLFIHPGHKDWKQCNNCHVYKDIAALKACACSKARIRTVYYCGKECQRADWQNHKFDCKFFRGQGNGTEELPPNADKMTRRLGKMLAEWEFTTAQVVAIVFDVIVEAPSQQIVGFCFTSKSKIHQTSVFTLPEFKEIQGPDQLWYRIIVTCEGREGHVQPIHRAPLEHLADLHDMKFPEWPWIASELTRHPNNSLSIAKKK</sequence>
<reference evidence="6 7" key="1">
    <citation type="submission" date="2014-04" db="EMBL/GenBank/DDBJ databases">
        <authorList>
            <consortium name="DOE Joint Genome Institute"/>
            <person name="Kuo A."/>
            <person name="Zuccaro A."/>
            <person name="Kohler A."/>
            <person name="Nagy L.G."/>
            <person name="Floudas D."/>
            <person name="Copeland A."/>
            <person name="Barry K.W."/>
            <person name="Cichocki N."/>
            <person name="Veneault-Fourrey C."/>
            <person name="LaButti K."/>
            <person name="Lindquist E.A."/>
            <person name="Lipzen A."/>
            <person name="Lundell T."/>
            <person name="Morin E."/>
            <person name="Murat C."/>
            <person name="Sun H."/>
            <person name="Tunlid A."/>
            <person name="Henrissat B."/>
            <person name="Grigoriev I.V."/>
            <person name="Hibbett D.S."/>
            <person name="Martin F."/>
            <person name="Nordberg H.P."/>
            <person name="Cantor M.N."/>
            <person name="Hua S.X."/>
        </authorList>
    </citation>
    <scope>NUCLEOTIDE SEQUENCE [LARGE SCALE GENOMIC DNA]</scope>
    <source>
        <strain evidence="6 7">MAFF 305830</strain>
    </source>
</reference>
<dbReference type="AlphaFoldDB" id="A0A0C3B5S6"/>
<dbReference type="Gene3D" id="6.10.140.2220">
    <property type="match status" value="2"/>
</dbReference>
<keyword evidence="1" id="KW-0479">Metal-binding</keyword>
<proteinExistence type="predicted"/>
<organism evidence="6 7">
    <name type="scientific">Serendipita vermifera MAFF 305830</name>
    <dbReference type="NCBI Taxonomy" id="933852"/>
    <lineage>
        <taxon>Eukaryota</taxon>
        <taxon>Fungi</taxon>
        <taxon>Dikarya</taxon>
        <taxon>Basidiomycota</taxon>
        <taxon>Agaricomycotina</taxon>
        <taxon>Agaricomycetes</taxon>
        <taxon>Sebacinales</taxon>
        <taxon>Serendipitaceae</taxon>
        <taxon>Serendipita</taxon>
    </lineage>
</organism>
<dbReference type="HOGENOM" id="CLU_460905_0_0_1"/>
<keyword evidence="3" id="KW-0862">Zinc</keyword>
<evidence type="ECO:0000256" key="1">
    <source>
        <dbReference type="ARBA" id="ARBA00022723"/>
    </source>
</evidence>
<dbReference type="STRING" id="933852.A0A0C3B5S6"/>
<keyword evidence="2 4" id="KW-0863">Zinc-finger</keyword>
<dbReference type="InterPro" id="IPR002893">
    <property type="entry name" value="Znf_MYND"/>
</dbReference>
<dbReference type="EMBL" id="KN824303">
    <property type="protein sequence ID" value="KIM26836.1"/>
    <property type="molecule type" value="Genomic_DNA"/>
</dbReference>
<accession>A0A0C3B5S6</accession>
<evidence type="ECO:0000259" key="5">
    <source>
        <dbReference type="PROSITE" id="PS50865"/>
    </source>
</evidence>
<reference evidence="7" key="2">
    <citation type="submission" date="2015-01" db="EMBL/GenBank/DDBJ databases">
        <title>Evolutionary Origins and Diversification of the Mycorrhizal Mutualists.</title>
        <authorList>
            <consortium name="DOE Joint Genome Institute"/>
            <consortium name="Mycorrhizal Genomics Consortium"/>
            <person name="Kohler A."/>
            <person name="Kuo A."/>
            <person name="Nagy L.G."/>
            <person name="Floudas D."/>
            <person name="Copeland A."/>
            <person name="Barry K.W."/>
            <person name="Cichocki N."/>
            <person name="Veneault-Fourrey C."/>
            <person name="LaButti K."/>
            <person name="Lindquist E.A."/>
            <person name="Lipzen A."/>
            <person name="Lundell T."/>
            <person name="Morin E."/>
            <person name="Murat C."/>
            <person name="Riley R."/>
            <person name="Ohm R."/>
            <person name="Sun H."/>
            <person name="Tunlid A."/>
            <person name="Henrissat B."/>
            <person name="Grigoriev I.V."/>
            <person name="Hibbett D.S."/>
            <person name="Martin F."/>
        </authorList>
    </citation>
    <scope>NUCLEOTIDE SEQUENCE [LARGE SCALE GENOMIC DNA]</scope>
    <source>
        <strain evidence="7">MAFF 305830</strain>
    </source>
</reference>
<feature type="domain" description="MYND-type" evidence="5">
    <location>
        <begin position="405"/>
        <end position="449"/>
    </location>
</feature>
<evidence type="ECO:0000256" key="3">
    <source>
        <dbReference type="ARBA" id="ARBA00022833"/>
    </source>
</evidence>
<protein>
    <recommendedName>
        <fullName evidence="5">MYND-type domain-containing protein</fullName>
    </recommendedName>
</protein>
<keyword evidence="7" id="KW-1185">Reference proteome</keyword>
<dbReference type="Proteomes" id="UP000054097">
    <property type="component" value="Unassembled WGS sequence"/>
</dbReference>